<dbReference type="PANTHER" id="PTHR31891:SF1">
    <property type="entry name" value="FORMAMIDASE C869.04-RELATED"/>
    <property type="match status" value="1"/>
</dbReference>
<dbReference type="Proteomes" id="UP001203136">
    <property type="component" value="Unassembled WGS sequence"/>
</dbReference>
<dbReference type="GO" id="GO:0016811">
    <property type="term" value="F:hydrolase activity, acting on carbon-nitrogen (but not peptide) bonds, in linear amides"/>
    <property type="evidence" value="ECO:0007669"/>
    <property type="project" value="InterPro"/>
</dbReference>
<evidence type="ECO:0000313" key="1">
    <source>
        <dbReference type="EMBL" id="MCK0085403.1"/>
    </source>
</evidence>
<dbReference type="Gene3D" id="2.60.120.580">
    <property type="entry name" value="Acetamidase/Formamidase-like domains"/>
    <property type="match status" value="2"/>
</dbReference>
<dbReference type="Gene3D" id="3.10.28.20">
    <property type="entry name" value="Acetamidase/Formamidase-like domains"/>
    <property type="match status" value="1"/>
</dbReference>
<sequence length="301" mass="32261">MVTITKEHVHFTFSGSHKPVQTVPSGSTVRFETYDCFYNQLLPEGADITKIDSSKANAATGPLCVEEALPGDTLKIEILDITTGPVGVCGTFPGSSWDNGILKEEQFRRLTVKDGMAEFDSAVQIPVRPMIGVIGTAPKEGAVSTMTPMDHGGNMDCTQIKAGTTLYLPVYVPGALLSMGDLHAVMGDGEVCGCGLEIEGMVTVRVTVLKDAPFPWPAAIADDRLIIIGAAKTVESAWKLATARMEAFISSKTGLSHEDTSILLSLCGDLAVCQTVNPMKTVRMELPLNIFKNESGRWKQP</sequence>
<dbReference type="EMBL" id="JAINVB010000001">
    <property type="protein sequence ID" value="MCK0085403.1"/>
    <property type="molecule type" value="Genomic_DNA"/>
</dbReference>
<dbReference type="InterPro" id="IPR004304">
    <property type="entry name" value="FmdA_AmdA"/>
</dbReference>
<dbReference type="Pfam" id="PF03069">
    <property type="entry name" value="FmdA_AmdA"/>
    <property type="match status" value="2"/>
</dbReference>
<dbReference type="SUPFAM" id="SSF141130">
    <property type="entry name" value="Acetamidase/Formamidase-like"/>
    <property type="match status" value="1"/>
</dbReference>
<protein>
    <submittedName>
        <fullName evidence="1">Acetamidase/formamidase family protein</fullName>
    </submittedName>
</protein>
<organism evidence="1 2">
    <name type="scientific">Clostridium symbiosum</name>
    <name type="common">Bacteroides symbiosus</name>
    <dbReference type="NCBI Taxonomy" id="1512"/>
    <lineage>
        <taxon>Bacteria</taxon>
        <taxon>Bacillati</taxon>
        <taxon>Bacillota</taxon>
        <taxon>Clostridia</taxon>
        <taxon>Lachnospirales</taxon>
        <taxon>Lachnospiraceae</taxon>
        <taxon>Otoolea</taxon>
    </lineage>
</organism>
<comment type="caution">
    <text evidence="1">The sequence shown here is derived from an EMBL/GenBank/DDBJ whole genome shotgun (WGS) entry which is preliminary data.</text>
</comment>
<proteinExistence type="predicted"/>
<name>A0AAW5F093_CLOSY</name>
<reference evidence="1" key="1">
    <citation type="journal article" date="2022" name="Cell Host Microbe">
        <title>Colonization of the live biotherapeutic product VE303 and modulation of the microbiota and metabolites in healthy volunteers.</title>
        <authorList>
            <person name="Dsouza M."/>
            <person name="Menon R."/>
            <person name="Crossette E."/>
            <person name="Bhattarai S.K."/>
            <person name="Schneider J."/>
            <person name="Kim Y.G."/>
            <person name="Reddy S."/>
            <person name="Caballero S."/>
            <person name="Felix C."/>
            <person name="Cornacchione L."/>
            <person name="Hendrickson J."/>
            <person name="Watson A.R."/>
            <person name="Minot S.S."/>
            <person name="Greenfield N."/>
            <person name="Schopf L."/>
            <person name="Szabady R."/>
            <person name="Patarroyo J."/>
            <person name="Smith W."/>
            <person name="Harrison P."/>
            <person name="Kuijper E.J."/>
            <person name="Kelly C.P."/>
            <person name="Olle B."/>
            <person name="Bobilev D."/>
            <person name="Silber J.L."/>
            <person name="Bucci V."/>
            <person name="Roberts B."/>
            <person name="Faith J."/>
            <person name="Norman J.M."/>
        </authorList>
    </citation>
    <scope>NUCLEOTIDE SEQUENCE</scope>
    <source>
        <strain evidence="1">VE303-04</strain>
    </source>
</reference>
<evidence type="ECO:0000313" key="2">
    <source>
        <dbReference type="Proteomes" id="UP001203136"/>
    </source>
</evidence>
<dbReference type="RefSeq" id="WP_003503421.1">
    <property type="nucleotide sequence ID" value="NZ_CABHNX010000273.1"/>
</dbReference>
<gene>
    <name evidence="1" type="ORF">K5I21_05870</name>
</gene>
<accession>A0AAW5F093</accession>
<dbReference type="AlphaFoldDB" id="A0AAW5F093"/>
<dbReference type="PANTHER" id="PTHR31891">
    <property type="entry name" value="FORMAMIDASE C869.04-RELATED"/>
    <property type="match status" value="1"/>
</dbReference>